<dbReference type="RefSeq" id="WP_193996691.1">
    <property type="nucleotide sequence ID" value="NZ_JADEXP010000561.1"/>
</dbReference>
<dbReference type="Proteomes" id="UP000615026">
    <property type="component" value="Unassembled WGS sequence"/>
</dbReference>
<organism evidence="1 2">
    <name type="scientific">Leptolyngbya cf. ectocarpi LEGE 11479</name>
    <dbReference type="NCBI Taxonomy" id="1828722"/>
    <lineage>
        <taxon>Bacteria</taxon>
        <taxon>Bacillati</taxon>
        <taxon>Cyanobacteriota</taxon>
        <taxon>Cyanophyceae</taxon>
        <taxon>Leptolyngbyales</taxon>
        <taxon>Leptolyngbyaceae</taxon>
        <taxon>Leptolyngbya group</taxon>
        <taxon>Leptolyngbya</taxon>
    </lineage>
</organism>
<comment type="caution">
    <text evidence="1">The sequence shown here is derived from an EMBL/GenBank/DDBJ whole genome shotgun (WGS) entry which is preliminary data.</text>
</comment>
<keyword evidence="2" id="KW-1185">Reference proteome</keyword>
<name>A0A929A0P5_LEPEC</name>
<evidence type="ECO:0000313" key="2">
    <source>
        <dbReference type="Proteomes" id="UP000615026"/>
    </source>
</evidence>
<accession>A0A929A0P5</accession>
<feature type="non-terminal residue" evidence="1">
    <location>
        <position position="115"/>
    </location>
</feature>
<dbReference type="EMBL" id="JADEXP010000561">
    <property type="protein sequence ID" value="MBE9070856.1"/>
    <property type="molecule type" value="Genomic_DNA"/>
</dbReference>
<evidence type="ECO:0000313" key="1">
    <source>
        <dbReference type="EMBL" id="MBE9070856.1"/>
    </source>
</evidence>
<reference evidence="1" key="1">
    <citation type="submission" date="2020-10" db="EMBL/GenBank/DDBJ databases">
        <authorList>
            <person name="Castelo-Branco R."/>
            <person name="Eusebio N."/>
            <person name="Adriana R."/>
            <person name="Vieira A."/>
            <person name="Brugerolle De Fraissinette N."/>
            <person name="Rezende De Castro R."/>
            <person name="Schneider M.P."/>
            <person name="Vasconcelos V."/>
            <person name="Leao P.N."/>
        </authorList>
    </citation>
    <scope>NUCLEOTIDE SEQUENCE</scope>
    <source>
        <strain evidence="1">LEGE 11479</strain>
    </source>
</reference>
<protein>
    <submittedName>
        <fullName evidence="1">Uncharacterized protein</fullName>
    </submittedName>
</protein>
<gene>
    <name evidence="1" type="ORF">IQ260_29915</name>
</gene>
<proteinExistence type="predicted"/>
<sequence>MKLGTSLVDIENIQIDQDLPDIDASFLERAANSIATLGDMITIPIVRFLGVDEYKLISHFSEYQAFLKARSLNAEIPDRIRVFITNKDDEEKLLDQVKILQKGDKLSAPSPSSSN</sequence>
<dbReference type="AlphaFoldDB" id="A0A929A0P5"/>